<reference evidence="1 2" key="1">
    <citation type="journal article" date="2014" name="Appl. Environ. Microbiol.">
        <title>Insights into the Microbial Degradation of Rubber and Gutta-Percha by Analysis of the Complete Genome of Nocardia nova SH22a.</title>
        <authorList>
            <person name="Luo Q."/>
            <person name="Hiessl S."/>
            <person name="Poehlein A."/>
            <person name="Daniel R."/>
            <person name="Steinbuchel A."/>
        </authorList>
    </citation>
    <scope>NUCLEOTIDE SEQUENCE [LARGE SCALE GENOMIC DNA]</scope>
    <source>
        <strain evidence="1">SH22a</strain>
    </source>
</reference>
<gene>
    <name evidence="1" type="ORF">NONO_c18430</name>
</gene>
<dbReference type="AlphaFoldDB" id="W5TCD0"/>
<dbReference type="PATRIC" id="fig|1415166.3.peg.1866"/>
<evidence type="ECO:0000313" key="1">
    <source>
        <dbReference type="EMBL" id="AHH16643.1"/>
    </source>
</evidence>
<accession>W5TCD0</accession>
<proteinExistence type="predicted"/>
<dbReference type="HOGENOM" id="CLU_2955958_0_0_11"/>
<keyword evidence="2" id="KW-1185">Reference proteome</keyword>
<dbReference type="KEGG" id="nno:NONO_c18430"/>
<evidence type="ECO:0000313" key="2">
    <source>
        <dbReference type="Proteomes" id="UP000019150"/>
    </source>
</evidence>
<organism evidence="1 2">
    <name type="scientific">Nocardia nova SH22a</name>
    <dbReference type="NCBI Taxonomy" id="1415166"/>
    <lineage>
        <taxon>Bacteria</taxon>
        <taxon>Bacillati</taxon>
        <taxon>Actinomycetota</taxon>
        <taxon>Actinomycetes</taxon>
        <taxon>Mycobacteriales</taxon>
        <taxon>Nocardiaceae</taxon>
        <taxon>Nocardia</taxon>
    </lineage>
</organism>
<dbReference type="STRING" id="1415166.NONO_c18430"/>
<name>W5TCD0_9NOCA</name>
<protein>
    <submittedName>
        <fullName evidence="1">Uncharacterized protein</fullName>
    </submittedName>
</protein>
<dbReference type="EMBL" id="CP006850">
    <property type="protein sequence ID" value="AHH16643.1"/>
    <property type="molecule type" value="Genomic_DNA"/>
</dbReference>
<sequence>MSLYKRRSPSLNAPMSRTTTSARFQHCCGQGWHDLVTTLPETLFHYTTGAGLLGILELC</sequence>
<dbReference type="Proteomes" id="UP000019150">
    <property type="component" value="Chromosome"/>
</dbReference>